<dbReference type="EMBL" id="CP024767">
    <property type="protein sequence ID" value="QAY82642.1"/>
    <property type="molecule type" value="Genomic_DNA"/>
</dbReference>
<feature type="compositionally biased region" description="Polar residues" evidence="1">
    <location>
        <begin position="1"/>
        <end position="25"/>
    </location>
</feature>
<organism evidence="2 3">
    <name type="scientific">Pseudomonas arsenicoxydans</name>
    <dbReference type="NCBI Taxonomy" id="702115"/>
    <lineage>
        <taxon>Bacteria</taxon>
        <taxon>Pseudomonadati</taxon>
        <taxon>Pseudomonadota</taxon>
        <taxon>Gammaproteobacteria</taxon>
        <taxon>Pseudomonadales</taxon>
        <taxon>Pseudomonadaceae</taxon>
        <taxon>Pseudomonas</taxon>
    </lineage>
</organism>
<gene>
    <name evidence="2" type="ORF">CUN61_01100</name>
</gene>
<feature type="region of interest" description="Disordered" evidence="1">
    <location>
        <begin position="1"/>
        <end position="28"/>
    </location>
</feature>
<keyword evidence="3" id="KW-1185">Reference proteome</keyword>
<accession>A0A4P6G057</accession>
<reference evidence="2 3" key="1">
    <citation type="submission" date="2017-11" db="EMBL/GenBank/DDBJ databases">
        <title>Genome sequence of Pseudomonas arsenicoxydans ACM1.</title>
        <authorList>
            <person name="Nascimento F.X."/>
        </authorList>
    </citation>
    <scope>NUCLEOTIDE SEQUENCE [LARGE SCALE GENOMIC DNA]</scope>
    <source>
        <strain evidence="2 3">ACM1</strain>
    </source>
</reference>
<evidence type="ECO:0000313" key="2">
    <source>
        <dbReference type="EMBL" id="QAY82642.1"/>
    </source>
</evidence>
<protein>
    <submittedName>
        <fullName evidence="2">Uncharacterized protein</fullName>
    </submittedName>
</protein>
<dbReference type="Proteomes" id="UP000291121">
    <property type="component" value="Chromosome"/>
</dbReference>
<sequence length="86" mass="9472">MLVESSPTDGLGSAQESMTEGNSGVTEKVERCRQHYQSVYERNQPELSKGRALDECLHHFLDQRPAGKNLSAIDRAQGLPVALQGF</sequence>
<proteinExistence type="predicted"/>
<evidence type="ECO:0000313" key="3">
    <source>
        <dbReference type="Proteomes" id="UP000291121"/>
    </source>
</evidence>
<name>A0A4P6G057_9PSED</name>
<dbReference type="AlphaFoldDB" id="A0A4P6G057"/>
<evidence type="ECO:0000256" key="1">
    <source>
        <dbReference type="SAM" id="MobiDB-lite"/>
    </source>
</evidence>